<evidence type="ECO:0000256" key="8">
    <source>
        <dbReference type="SAM" id="MobiDB-lite"/>
    </source>
</evidence>
<dbReference type="AlphaFoldDB" id="A0AAD9J5T8"/>
<feature type="compositionally biased region" description="Acidic residues" evidence="8">
    <location>
        <begin position="111"/>
        <end position="127"/>
    </location>
</feature>
<dbReference type="Gene3D" id="3.30.160.60">
    <property type="entry name" value="Classic Zinc Finger"/>
    <property type="match status" value="1"/>
</dbReference>
<dbReference type="InterPro" id="IPR036236">
    <property type="entry name" value="Znf_C2H2_sf"/>
</dbReference>
<accession>A0AAD9J5T8</accession>
<organism evidence="10 11">
    <name type="scientific">Paralvinella palmiformis</name>
    <dbReference type="NCBI Taxonomy" id="53620"/>
    <lineage>
        <taxon>Eukaryota</taxon>
        <taxon>Metazoa</taxon>
        <taxon>Spiralia</taxon>
        <taxon>Lophotrochozoa</taxon>
        <taxon>Annelida</taxon>
        <taxon>Polychaeta</taxon>
        <taxon>Sedentaria</taxon>
        <taxon>Canalipalpata</taxon>
        <taxon>Terebellida</taxon>
        <taxon>Terebelliformia</taxon>
        <taxon>Alvinellidae</taxon>
        <taxon>Paralvinella</taxon>
    </lineage>
</organism>
<feature type="compositionally biased region" description="Basic and acidic residues" evidence="8">
    <location>
        <begin position="86"/>
        <end position="102"/>
    </location>
</feature>
<dbReference type="Pfam" id="PF13912">
    <property type="entry name" value="zf-C2H2_6"/>
    <property type="match status" value="1"/>
</dbReference>
<sequence length="397" mass="45888">MVLKADQERVKTLLRDTITLLCRNGLTFKSKFSIEALIGVTLDDSDVFLVSINELIRSEKAHTKESSVSNSHRESDNNQKKSNRNIPDKEKQRETRDRDTWQHKRKRPEIKEEEETSEEDDDMDEPEEGEICMPYIQKQHMHMWDEEEDHGSTGYDDSSSQSFPPVGERMLPRLDNTQHMSPVKQARVQAQPRIPQRVVENADIVYIKEEPDDEESWPPPDDEDIDESELHPDGMFTNMTGMGNAGFDEEQNYHEEVDGENCFYAVCDYEEEYEMSQEISQEMTQDMSHDPGQMPSPQPSSAKKSRPSSSVQTMYFCQICGQSFGSLAAYNTHKDEHKGIFKFPCSECDKGYSTKAKLNTHMRHHTGERFLCTWCGKGFMSKTSLKRHAKAQHDYQM</sequence>
<evidence type="ECO:0000259" key="9">
    <source>
        <dbReference type="PROSITE" id="PS50157"/>
    </source>
</evidence>
<proteinExistence type="predicted"/>
<dbReference type="Pfam" id="PF00096">
    <property type="entry name" value="zf-C2H2"/>
    <property type="match status" value="1"/>
</dbReference>
<dbReference type="EMBL" id="JAODUP010000625">
    <property type="protein sequence ID" value="KAK2146195.1"/>
    <property type="molecule type" value="Genomic_DNA"/>
</dbReference>
<comment type="subcellular location">
    <subcellularLocation>
        <location evidence="1">Nucleus</location>
    </subcellularLocation>
</comment>
<dbReference type="GO" id="GO:0005667">
    <property type="term" value="C:transcription regulator complex"/>
    <property type="evidence" value="ECO:0007669"/>
    <property type="project" value="TreeGrafter"/>
</dbReference>
<evidence type="ECO:0000256" key="1">
    <source>
        <dbReference type="ARBA" id="ARBA00004123"/>
    </source>
</evidence>
<feature type="domain" description="C2H2-type" evidence="9">
    <location>
        <begin position="343"/>
        <end position="370"/>
    </location>
</feature>
<dbReference type="GO" id="GO:0000785">
    <property type="term" value="C:chromatin"/>
    <property type="evidence" value="ECO:0007669"/>
    <property type="project" value="TreeGrafter"/>
</dbReference>
<dbReference type="PROSITE" id="PS00028">
    <property type="entry name" value="ZINC_FINGER_C2H2_1"/>
    <property type="match status" value="3"/>
</dbReference>
<dbReference type="SMART" id="SM00355">
    <property type="entry name" value="ZnF_C2H2"/>
    <property type="match status" value="3"/>
</dbReference>
<comment type="caution">
    <text evidence="10">The sequence shown here is derived from an EMBL/GenBank/DDBJ whole genome shotgun (WGS) entry which is preliminary data.</text>
</comment>
<keyword evidence="5" id="KW-0862">Zinc</keyword>
<dbReference type="Proteomes" id="UP001208570">
    <property type="component" value="Unassembled WGS sequence"/>
</dbReference>
<dbReference type="GO" id="GO:0000978">
    <property type="term" value="F:RNA polymerase II cis-regulatory region sequence-specific DNA binding"/>
    <property type="evidence" value="ECO:0007669"/>
    <property type="project" value="TreeGrafter"/>
</dbReference>
<evidence type="ECO:0000256" key="5">
    <source>
        <dbReference type="ARBA" id="ARBA00022833"/>
    </source>
</evidence>
<keyword evidence="4 7" id="KW-0863">Zinc-finger</keyword>
<feature type="domain" description="C2H2-type" evidence="9">
    <location>
        <begin position="315"/>
        <end position="339"/>
    </location>
</feature>
<feature type="compositionally biased region" description="Polar residues" evidence="8">
    <location>
        <begin position="277"/>
        <end position="286"/>
    </location>
</feature>
<evidence type="ECO:0000313" key="11">
    <source>
        <dbReference type="Proteomes" id="UP001208570"/>
    </source>
</evidence>
<evidence type="ECO:0000256" key="6">
    <source>
        <dbReference type="ARBA" id="ARBA00023242"/>
    </source>
</evidence>
<reference evidence="10" key="1">
    <citation type="journal article" date="2023" name="Mol. Biol. Evol.">
        <title>Third-Generation Sequencing Reveals the Adaptive Role of the Epigenome in Three Deep-Sea Polychaetes.</title>
        <authorList>
            <person name="Perez M."/>
            <person name="Aroh O."/>
            <person name="Sun Y."/>
            <person name="Lan Y."/>
            <person name="Juniper S.K."/>
            <person name="Young C.R."/>
            <person name="Angers B."/>
            <person name="Qian P.Y."/>
        </authorList>
    </citation>
    <scope>NUCLEOTIDE SEQUENCE</scope>
    <source>
        <strain evidence="10">P08H-3</strain>
    </source>
</reference>
<keyword evidence="11" id="KW-1185">Reference proteome</keyword>
<dbReference type="GO" id="GO:0008270">
    <property type="term" value="F:zinc ion binding"/>
    <property type="evidence" value="ECO:0007669"/>
    <property type="project" value="UniProtKB-KW"/>
</dbReference>
<protein>
    <recommendedName>
        <fullName evidence="9">C2H2-type domain-containing protein</fullName>
    </recommendedName>
</protein>
<dbReference type="SUPFAM" id="SSF57667">
    <property type="entry name" value="beta-beta-alpha zinc fingers"/>
    <property type="match status" value="1"/>
</dbReference>
<evidence type="ECO:0000256" key="3">
    <source>
        <dbReference type="ARBA" id="ARBA00022737"/>
    </source>
</evidence>
<dbReference type="InterPro" id="IPR013087">
    <property type="entry name" value="Znf_C2H2_type"/>
</dbReference>
<keyword evidence="2" id="KW-0479">Metal-binding</keyword>
<gene>
    <name evidence="10" type="ORF">LSH36_625g01004</name>
</gene>
<feature type="region of interest" description="Disordered" evidence="8">
    <location>
        <begin position="61"/>
        <end position="127"/>
    </location>
</feature>
<dbReference type="FunFam" id="3.30.160.60:FF:000145">
    <property type="entry name" value="Zinc finger protein 574"/>
    <property type="match status" value="1"/>
</dbReference>
<evidence type="ECO:0000313" key="10">
    <source>
        <dbReference type="EMBL" id="KAK2146195.1"/>
    </source>
</evidence>
<name>A0AAD9J5T8_9ANNE</name>
<dbReference type="GO" id="GO:0031519">
    <property type="term" value="C:PcG protein complex"/>
    <property type="evidence" value="ECO:0007669"/>
    <property type="project" value="TreeGrafter"/>
</dbReference>
<dbReference type="PANTHER" id="PTHR14003:SF19">
    <property type="entry name" value="YY2 TRANSCRIPTION FACTOR"/>
    <property type="match status" value="1"/>
</dbReference>
<keyword evidence="3" id="KW-0677">Repeat</keyword>
<evidence type="ECO:0000256" key="2">
    <source>
        <dbReference type="ARBA" id="ARBA00022723"/>
    </source>
</evidence>
<dbReference type="GO" id="GO:0000981">
    <property type="term" value="F:DNA-binding transcription factor activity, RNA polymerase II-specific"/>
    <property type="evidence" value="ECO:0007669"/>
    <property type="project" value="TreeGrafter"/>
</dbReference>
<dbReference type="PANTHER" id="PTHR14003">
    <property type="entry name" value="TRANSCRIPTIONAL REPRESSOR PROTEIN YY"/>
    <property type="match status" value="1"/>
</dbReference>
<feature type="compositionally biased region" description="Basic and acidic residues" evidence="8">
    <location>
        <begin position="61"/>
        <end position="79"/>
    </location>
</feature>
<feature type="domain" description="C2H2-type" evidence="9">
    <location>
        <begin position="370"/>
        <end position="397"/>
    </location>
</feature>
<evidence type="ECO:0000256" key="7">
    <source>
        <dbReference type="PROSITE-ProRule" id="PRU00042"/>
    </source>
</evidence>
<keyword evidence="6" id="KW-0539">Nucleus</keyword>
<evidence type="ECO:0000256" key="4">
    <source>
        <dbReference type="ARBA" id="ARBA00022771"/>
    </source>
</evidence>
<dbReference type="PROSITE" id="PS50157">
    <property type="entry name" value="ZINC_FINGER_C2H2_2"/>
    <property type="match status" value="3"/>
</dbReference>
<feature type="region of interest" description="Disordered" evidence="8">
    <location>
        <begin position="275"/>
        <end position="307"/>
    </location>
</feature>
<dbReference type="Pfam" id="PF13894">
    <property type="entry name" value="zf-C2H2_4"/>
    <property type="match status" value="1"/>
</dbReference>